<dbReference type="InterPro" id="IPR007061">
    <property type="entry name" value="MST-like"/>
</dbReference>
<accession>A0A918XAH8</accession>
<sequence length="185" mass="19711">MTVDGPATPGASTPAPLDSERADLLAVLAKSRYFLRHTTRGLTDEQAGLRTTASSLCLGGLVKHVTAVERMWAGFIVAGPSSVPDAAAMTEEGRRQYEEGFRMMPGDTLEGVLAAYEKAAAETDELVRTVKDLNATWPLPEAPWNEPGAVWSVRGTLLHIASETAQHAGHADILRESLDGAQSMA</sequence>
<protein>
    <recommendedName>
        <fullName evidence="3">DUF664 domain-containing protein</fullName>
    </recommendedName>
</protein>
<dbReference type="Proteomes" id="UP000638353">
    <property type="component" value="Unassembled WGS sequence"/>
</dbReference>
<dbReference type="RefSeq" id="WP_189828622.1">
    <property type="nucleotide sequence ID" value="NZ_BMVC01000036.1"/>
</dbReference>
<evidence type="ECO:0000313" key="1">
    <source>
        <dbReference type="EMBL" id="GHD19826.1"/>
    </source>
</evidence>
<evidence type="ECO:0008006" key="3">
    <source>
        <dbReference type="Google" id="ProtNLM"/>
    </source>
</evidence>
<gene>
    <name evidence="1" type="ORF">GCM10010334_83800</name>
</gene>
<dbReference type="Pfam" id="PF04978">
    <property type="entry name" value="MST"/>
    <property type="match status" value="1"/>
</dbReference>
<organism evidence="1 2">
    <name type="scientific">Streptomyces finlayi</name>
    <dbReference type="NCBI Taxonomy" id="67296"/>
    <lineage>
        <taxon>Bacteria</taxon>
        <taxon>Bacillati</taxon>
        <taxon>Actinomycetota</taxon>
        <taxon>Actinomycetes</taxon>
        <taxon>Kitasatosporales</taxon>
        <taxon>Streptomycetaceae</taxon>
        <taxon>Streptomyces</taxon>
    </lineage>
</organism>
<proteinExistence type="predicted"/>
<reference evidence="1" key="2">
    <citation type="submission" date="2020-09" db="EMBL/GenBank/DDBJ databases">
        <authorList>
            <person name="Sun Q."/>
            <person name="Ohkuma M."/>
        </authorList>
    </citation>
    <scope>NUCLEOTIDE SEQUENCE</scope>
    <source>
        <strain evidence="1">JCM 4637</strain>
    </source>
</reference>
<comment type="caution">
    <text evidence="1">The sequence shown here is derived from an EMBL/GenBank/DDBJ whole genome shotgun (WGS) entry which is preliminary data.</text>
</comment>
<dbReference type="InterPro" id="IPR034660">
    <property type="entry name" value="DinB/YfiT-like"/>
</dbReference>
<reference evidence="1" key="1">
    <citation type="journal article" date="2014" name="Int. J. Syst. Evol. Microbiol.">
        <title>Complete genome sequence of Corynebacterium casei LMG S-19264T (=DSM 44701T), isolated from a smear-ripened cheese.</title>
        <authorList>
            <consortium name="US DOE Joint Genome Institute (JGI-PGF)"/>
            <person name="Walter F."/>
            <person name="Albersmeier A."/>
            <person name="Kalinowski J."/>
            <person name="Ruckert C."/>
        </authorList>
    </citation>
    <scope>NUCLEOTIDE SEQUENCE</scope>
    <source>
        <strain evidence="1">JCM 4637</strain>
    </source>
</reference>
<dbReference type="SUPFAM" id="SSF109854">
    <property type="entry name" value="DinB/YfiT-like putative metalloenzymes"/>
    <property type="match status" value="1"/>
</dbReference>
<dbReference type="AlphaFoldDB" id="A0A918XAH8"/>
<evidence type="ECO:0000313" key="2">
    <source>
        <dbReference type="Proteomes" id="UP000638353"/>
    </source>
</evidence>
<dbReference type="EMBL" id="BMVC01000036">
    <property type="protein sequence ID" value="GHD19826.1"/>
    <property type="molecule type" value="Genomic_DNA"/>
</dbReference>
<dbReference type="Gene3D" id="1.20.120.450">
    <property type="entry name" value="dinb family like domain"/>
    <property type="match status" value="1"/>
</dbReference>
<name>A0A918XAH8_9ACTN</name>